<dbReference type="HOGENOM" id="CLU_1404928_0_0_1"/>
<reference evidence="2" key="1">
    <citation type="journal article" date="2010" name="Science">
        <title>Signatures of adaptation to obligate biotrophy in the Hyaloperonospora arabidopsidis genome.</title>
        <authorList>
            <person name="Baxter L."/>
            <person name="Tripathy S."/>
            <person name="Ishaque N."/>
            <person name="Boot N."/>
            <person name="Cabral A."/>
            <person name="Kemen E."/>
            <person name="Thines M."/>
            <person name="Ah-Fong A."/>
            <person name="Anderson R."/>
            <person name="Badejoko W."/>
            <person name="Bittner-Eddy P."/>
            <person name="Boore J.L."/>
            <person name="Chibucos M.C."/>
            <person name="Coates M."/>
            <person name="Dehal P."/>
            <person name="Delehaunty K."/>
            <person name="Dong S."/>
            <person name="Downton P."/>
            <person name="Dumas B."/>
            <person name="Fabro G."/>
            <person name="Fronick C."/>
            <person name="Fuerstenberg S.I."/>
            <person name="Fulton L."/>
            <person name="Gaulin E."/>
            <person name="Govers F."/>
            <person name="Hughes L."/>
            <person name="Humphray S."/>
            <person name="Jiang R.H."/>
            <person name="Judelson H."/>
            <person name="Kamoun S."/>
            <person name="Kyung K."/>
            <person name="Meijer H."/>
            <person name="Minx P."/>
            <person name="Morris P."/>
            <person name="Nelson J."/>
            <person name="Phuntumart V."/>
            <person name="Qutob D."/>
            <person name="Rehmany A."/>
            <person name="Rougon-Cardoso A."/>
            <person name="Ryden P."/>
            <person name="Torto-Alalibo T."/>
            <person name="Studholme D."/>
            <person name="Wang Y."/>
            <person name="Win J."/>
            <person name="Wood J."/>
            <person name="Clifton S.W."/>
            <person name="Rogers J."/>
            <person name="Van den Ackerveken G."/>
            <person name="Jones J.D."/>
            <person name="McDowell J.M."/>
            <person name="Beynon J."/>
            <person name="Tyler B.M."/>
        </authorList>
    </citation>
    <scope>NUCLEOTIDE SEQUENCE [LARGE SCALE GENOMIC DNA]</scope>
    <source>
        <strain evidence="2">Emoy2</strain>
    </source>
</reference>
<accession>M4BX12</accession>
<proteinExistence type="predicted"/>
<dbReference type="EnsemblProtists" id="HpaT811063">
    <property type="protein sequence ID" value="HpaP811063"/>
    <property type="gene ID" value="HpaG811063"/>
</dbReference>
<name>M4BX12_HYAAE</name>
<dbReference type="InParanoid" id="M4BX12"/>
<sequence length="194" mass="22289">MTFDAVSTVLDMSLVLERATIRRYTEIVHSAKYYGNFERTISILKTAFYGQLQFHFRFEDLICDRSGGMSTPGSKLWSSPFNISNSTHSTESSSVYSRTLHTVTNSFTLRACNKQIQSDETYSSKIKQMLHPTDYIIDCLIDTAYATMILWPGLHNWKNTGIRVRSRTASEIAARRVKLLVTVRKIECRTFKSY</sequence>
<organism evidence="1 2">
    <name type="scientific">Hyaloperonospora arabidopsidis (strain Emoy2)</name>
    <name type="common">Downy mildew agent</name>
    <name type="synonym">Peronospora arabidopsidis</name>
    <dbReference type="NCBI Taxonomy" id="559515"/>
    <lineage>
        <taxon>Eukaryota</taxon>
        <taxon>Sar</taxon>
        <taxon>Stramenopiles</taxon>
        <taxon>Oomycota</taxon>
        <taxon>Peronosporomycetes</taxon>
        <taxon>Peronosporales</taxon>
        <taxon>Peronosporaceae</taxon>
        <taxon>Hyaloperonospora</taxon>
    </lineage>
</organism>
<evidence type="ECO:0000313" key="2">
    <source>
        <dbReference type="Proteomes" id="UP000011713"/>
    </source>
</evidence>
<dbReference type="AlphaFoldDB" id="M4BX12"/>
<keyword evidence="2" id="KW-1185">Reference proteome</keyword>
<dbReference type="Proteomes" id="UP000011713">
    <property type="component" value="Unassembled WGS sequence"/>
</dbReference>
<protein>
    <submittedName>
        <fullName evidence="1">Uncharacterized protein</fullName>
    </submittedName>
</protein>
<dbReference type="EMBL" id="JH598013">
    <property type="status" value="NOT_ANNOTATED_CDS"/>
    <property type="molecule type" value="Genomic_DNA"/>
</dbReference>
<reference evidence="1" key="2">
    <citation type="submission" date="2015-06" db="UniProtKB">
        <authorList>
            <consortium name="EnsemblProtists"/>
        </authorList>
    </citation>
    <scope>IDENTIFICATION</scope>
    <source>
        <strain evidence="1">Emoy2</strain>
    </source>
</reference>
<evidence type="ECO:0000313" key="1">
    <source>
        <dbReference type="EnsemblProtists" id="HpaP811063"/>
    </source>
</evidence>
<dbReference type="VEuPathDB" id="FungiDB:HpaG811063"/>